<dbReference type="Pfam" id="PF16656">
    <property type="entry name" value="Pur_ac_phosph_N"/>
    <property type="match status" value="1"/>
</dbReference>
<dbReference type="Pfam" id="PF02013">
    <property type="entry name" value="CBM_10"/>
    <property type="match status" value="1"/>
</dbReference>
<dbReference type="InterPro" id="IPR004843">
    <property type="entry name" value="Calcineurin-like_PHP"/>
</dbReference>
<sequence>MKRFTLALLLLASYGKVKSSSDFCWSENLGEKSRPCCKNDDGIVVLKDMNGSWGLEEDGMCGYRNKGYNWNLRDKYDDTREEWEAFKIKWDNEYRYNFERIAITPGEDESLLNFGWESVTDNKPYIRISKNSDMTDYKEFSGDNDFYRKLGGSTYYVNKVTVEGLEHNTEYYYQRKLNEDWEEAAKFTTSDPDNFKFVFVGDPQIGGSVSRVGYHTSKTFDYSEAVRNDAFNWNVTVNSFFKKTGNPSLLLSAGDQADTMGEDESQEQQYSGLLLPELIKTIPIAPALGNHEVYSESFRHHFNVPNPYKPKKLDTLSRISAYNYYFKYNNVLVVVLESNHNTCHDCEMVISNAIDEYPDTDWRIALFHHDLYGNGKTHSQGSSDGKRLRACLTGLFDIYNFDLVINGHDHVYTSTHFITYSSKNNKGENYKLSEIEEGKTIKNPNGTLFITANCSSGSKFLDFEDSSFDYVYQFNQTFTSTFGVLDFKNESGKVRMTINVYEVDSHDITDGPYIFEKDVKNTNEEGSDECWSTSLGYPCCETTKDIIYNSNKGSWGYENDSWCGINETEANTCWAYNDGYLCCKNTKSIQLINEDGDKFGFEDGGVCAFQRDAENLNIIMLDFRSKYAKI</sequence>
<feature type="domain" description="CBM10" evidence="5">
    <location>
        <begin position="529"/>
        <end position="566"/>
    </location>
</feature>
<keyword evidence="7" id="KW-1185">Reference proteome</keyword>
<comment type="caution">
    <text evidence="6">The sequence shown here is derived from an EMBL/GenBank/DDBJ whole genome shotgun (WGS) entry which is preliminary data.</text>
</comment>
<accession>A0A1Y2EGL3</accession>
<dbReference type="EMBL" id="MCOG01000043">
    <property type="protein sequence ID" value="ORY70557.1"/>
    <property type="molecule type" value="Genomic_DNA"/>
</dbReference>
<evidence type="ECO:0000256" key="3">
    <source>
        <dbReference type="ARBA" id="ARBA00022801"/>
    </source>
</evidence>
<dbReference type="InterPro" id="IPR029052">
    <property type="entry name" value="Metallo-depent_PP-like"/>
</dbReference>
<dbReference type="InterPro" id="IPR015914">
    <property type="entry name" value="PAPs_N"/>
</dbReference>
<dbReference type="OrthoDB" id="2136302at2759"/>
<dbReference type="AlphaFoldDB" id="A0A1Y2EGL3"/>
<keyword evidence="3 4" id="KW-0378">Hydrolase</keyword>
<dbReference type="Gene3D" id="3.60.21.10">
    <property type="match status" value="1"/>
</dbReference>
<dbReference type="InterPro" id="IPR008963">
    <property type="entry name" value="Purple_acid_Pase-like_N"/>
</dbReference>
<dbReference type="SUPFAM" id="SSF64571">
    <property type="entry name" value="Cellulose docking domain, dockering"/>
    <property type="match status" value="1"/>
</dbReference>
<evidence type="ECO:0000313" key="7">
    <source>
        <dbReference type="Proteomes" id="UP000193920"/>
    </source>
</evidence>
<dbReference type="GO" id="GO:0003993">
    <property type="term" value="F:acid phosphatase activity"/>
    <property type="evidence" value="ECO:0007669"/>
    <property type="project" value="UniProtKB-EC"/>
</dbReference>
<dbReference type="Gene3D" id="3.90.1220.10">
    <property type="entry name" value="Cellulose docking domain, dockering"/>
    <property type="match status" value="3"/>
</dbReference>
<dbReference type="PANTHER" id="PTHR22953">
    <property type="entry name" value="ACID PHOSPHATASE RELATED"/>
    <property type="match status" value="1"/>
</dbReference>
<dbReference type="Proteomes" id="UP000193920">
    <property type="component" value="Unassembled WGS sequence"/>
</dbReference>
<gene>
    <name evidence="6" type="ORF">LY90DRAFT_504126</name>
</gene>
<reference evidence="6 7" key="1">
    <citation type="submission" date="2016-08" db="EMBL/GenBank/DDBJ databases">
        <title>A Parts List for Fungal Cellulosomes Revealed by Comparative Genomics.</title>
        <authorList>
            <consortium name="DOE Joint Genome Institute"/>
            <person name="Haitjema C.H."/>
            <person name="Gilmore S.P."/>
            <person name="Henske J.K."/>
            <person name="Solomon K.V."/>
            <person name="De Groot R."/>
            <person name="Kuo A."/>
            <person name="Mondo S.J."/>
            <person name="Salamov A.A."/>
            <person name="Labutti K."/>
            <person name="Zhao Z."/>
            <person name="Chiniquy J."/>
            <person name="Barry K."/>
            <person name="Brewer H.M."/>
            <person name="Purvine S.O."/>
            <person name="Wright A.T."/>
            <person name="Boxma B."/>
            <person name="Van Alen T."/>
            <person name="Hackstein J.H."/>
            <person name="Baker S.E."/>
            <person name="Grigoriev I.V."/>
            <person name="O'Malley M.A."/>
        </authorList>
    </citation>
    <scope>NUCLEOTIDE SEQUENCE [LARGE SCALE GENOMIC DNA]</scope>
    <source>
        <strain evidence="6 7">G1</strain>
    </source>
</reference>
<keyword evidence="2" id="KW-0677">Repeat</keyword>
<feature type="signal peptide" evidence="4">
    <location>
        <begin position="1"/>
        <end position="19"/>
    </location>
</feature>
<feature type="chain" id="PRO_5010897418" description="Purple acid phosphatase" evidence="4">
    <location>
        <begin position="20"/>
        <end position="630"/>
    </location>
</feature>
<organism evidence="6 7">
    <name type="scientific">Neocallimastix californiae</name>
    <dbReference type="NCBI Taxonomy" id="1754190"/>
    <lineage>
        <taxon>Eukaryota</taxon>
        <taxon>Fungi</taxon>
        <taxon>Fungi incertae sedis</taxon>
        <taxon>Chytridiomycota</taxon>
        <taxon>Chytridiomycota incertae sedis</taxon>
        <taxon>Neocallimastigomycetes</taxon>
        <taxon>Neocallimastigales</taxon>
        <taxon>Neocallimastigaceae</taxon>
        <taxon>Neocallimastix</taxon>
    </lineage>
</organism>
<comment type="similarity">
    <text evidence="4">Belongs to the metallophosphoesterase superfamily. Purple acid phosphatase family.</text>
</comment>
<dbReference type="InterPro" id="IPR039331">
    <property type="entry name" value="PAPs-like"/>
</dbReference>
<name>A0A1Y2EGL3_9FUNG</name>
<dbReference type="InterPro" id="IPR009034">
    <property type="entry name" value="Dockerin_dom_fun_sf"/>
</dbReference>
<dbReference type="SUPFAM" id="SSF49363">
    <property type="entry name" value="Purple acid phosphatase, N-terminal domain"/>
    <property type="match status" value="1"/>
</dbReference>
<dbReference type="PROSITE" id="PS51763">
    <property type="entry name" value="CBM10"/>
    <property type="match status" value="1"/>
</dbReference>
<dbReference type="EC" id="3.1.3.2" evidence="4"/>
<dbReference type="InterPro" id="IPR002883">
    <property type="entry name" value="CBM10/Dockerin_dom"/>
</dbReference>
<dbReference type="PANTHER" id="PTHR22953:SF153">
    <property type="entry name" value="PURPLE ACID PHOSPHATASE"/>
    <property type="match status" value="1"/>
</dbReference>
<dbReference type="SUPFAM" id="SSF56300">
    <property type="entry name" value="Metallo-dependent phosphatases"/>
    <property type="match status" value="1"/>
</dbReference>
<dbReference type="GO" id="GO:0046872">
    <property type="term" value="F:metal ion binding"/>
    <property type="evidence" value="ECO:0007669"/>
    <property type="project" value="InterPro"/>
</dbReference>
<comment type="catalytic activity">
    <reaction evidence="4">
        <text>a phosphate monoester + H2O = an alcohol + phosphate</text>
        <dbReference type="Rhea" id="RHEA:15017"/>
        <dbReference type="ChEBI" id="CHEBI:15377"/>
        <dbReference type="ChEBI" id="CHEBI:30879"/>
        <dbReference type="ChEBI" id="CHEBI:43474"/>
        <dbReference type="ChEBI" id="CHEBI:67140"/>
        <dbReference type="EC" id="3.1.3.2"/>
    </reaction>
</comment>
<evidence type="ECO:0000313" key="6">
    <source>
        <dbReference type="EMBL" id="ORY70557.1"/>
    </source>
</evidence>
<dbReference type="Pfam" id="PF00149">
    <property type="entry name" value="Metallophos"/>
    <property type="match status" value="1"/>
</dbReference>
<keyword evidence="1 4" id="KW-0732">Signal</keyword>
<evidence type="ECO:0000256" key="2">
    <source>
        <dbReference type="ARBA" id="ARBA00022737"/>
    </source>
</evidence>
<evidence type="ECO:0000256" key="4">
    <source>
        <dbReference type="RuleBase" id="RU361203"/>
    </source>
</evidence>
<dbReference type="Gene3D" id="2.60.40.380">
    <property type="entry name" value="Purple acid phosphatase-like, N-terminal"/>
    <property type="match status" value="1"/>
</dbReference>
<proteinExistence type="inferred from homology"/>
<evidence type="ECO:0000259" key="5">
    <source>
        <dbReference type="PROSITE" id="PS51763"/>
    </source>
</evidence>
<protein>
    <recommendedName>
        <fullName evidence="4">Purple acid phosphatase</fullName>
        <ecNumber evidence="4">3.1.3.2</ecNumber>
    </recommendedName>
</protein>
<evidence type="ECO:0000256" key="1">
    <source>
        <dbReference type="ARBA" id="ARBA00022729"/>
    </source>
</evidence>